<comment type="similarity">
    <text evidence="1">Belongs to the eIF-2-beta/eIF-5 family.</text>
</comment>
<dbReference type="NCBIfam" id="NF003067">
    <property type="entry name" value="PRK03988.1"/>
    <property type="match status" value="1"/>
</dbReference>
<dbReference type="Proteomes" id="UP000183894">
    <property type="component" value="Unassembled WGS sequence"/>
</dbReference>
<evidence type="ECO:0000313" key="5">
    <source>
        <dbReference type="EMBL" id="SEL71309.1"/>
    </source>
</evidence>
<dbReference type="SMART" id="SM00653">
    <property type="entry name" value="eIF2B_5"/>
    <property type="match status" value="1"/>
</dbReference>
<organism evidence="5 6">
    <name type="scientific">Haloferax larsenii</name>
    <dbReference type="NCBI Taxonomy" id="302484"/>
    <lineage>
        <taxon>Archaea</taxon>
        <taxon>Methanobacteriati</taxon>
        <taxon>Methanobacteriota</taxon>
        <taxon>Stenosarchaea group</taxon>
        <taxon>Halobacteria</taxon>
        <taxon>Halobacteriales</taxon>
        <taxon>Haloferacaceae</taxon>
        <taxon>Haloferax</taxon>
    </lineage>
</organism>
<evidence type="ECO:0000256" key="3">
    <source>
        <dbReference type="ARBA" id="ARBA00022917"/>
    </source>
</evidence>
<dbReference type="PANTHER" id="PTHR23001:SF3">
    <property type="entry name" value="EUKARYOTIC TRANSLATION INITIATION FACTOR 2 SUBUNIT 2"/>
    <property type="match status" value="1"/>
</dbReference>
<accession>A0A1H7SG56</accession>
<keyword evidence="2 5" id="KW-0396">Initiation factor</keyword>
<dbReference type="GO" id="GO:0003743">
    <property type="term" value="F:translation initiation factor activity"/>
    <property type="evidence" value="ECO:0007669"/>
    <property type="project" value="UniProtKB-KW"/>
</dbReference>
<reference evidence="5 6" key="1">
    <citation type="submission" date="2016-10" db="EMBL/GenBank/DDBJ databases">
        <authorList>
            <person name="de Groot N.N."/>
        </authorList>
    </citation>
    <scope>NUCLEOTIDE SEQUENCE [LARGE SCALE GENOMIC DNA]</scope>
    <source>
        <strain evidence="5 6">CDM_5</strain>
    </source>
</reference>
<sequence>MYRALSRTVGVNVLGGAVSMSDMGYEDHLDRALSETPDTAERGDRFSVPDPVVRQEGNVTVYENFADTHDTLAREPNHVLKFLQTEMGTSAQIDAAGRARLTGSFKQRRVADALDEYVESFVRCSECGSPDTRFVTEQGAKVMKCDACGALSAIPDI</sequence>
<dbReference type="SUPFAM" id="SSF100966">
    <property type="entry name" value="Translation initiation factor 2 beta, aIF2beta, N-terminal domain"/>
    <property type="match status" value="1"/>
</dbReference>
<dbReference type="InterPro" id="IPR002735">
    <property type="entry name" value="Transl_init_fac_IF2/IF5_dom"/>
</dbReference>
<dbReference type="Gene3D" id="3.30.30.170">
    <property type="match status" value="1"/>
</dbReference>
<dbReference type="InterPro" id="IPR045196">
    <property type="entry name" value="IF2/IF5"/>
</dbReference>
<dbReference type="EMBL" id="FOAD01000007">
    <property type="protein sequence ID" value="SEL71309.1"/>
    <property type="molecule type" value="Genomic_DNA"/>
</dbReference>
<evidence type="ECO:0000256" key="1">
    <source>
        <dbReference type="ARBA" id="ARBA00010397"/>
    </source>
</evidence>
<dbReference type="Pfam" id="PF01873">
    <property type="entry name" value="eIF-5_eIF-2B"/>
    <property type="match status" value="1"/>
</dbReference>
<proteinExistence type="inferred from homology"/>
<dbReference type="PANTHER" id="PTHR23001">
    <property type="entry name" value="EUKARYOTIC TRANSLATION INITIATION FACTOR"/>
    <property type="match status" value="1"/>
</dbReference>
<dbReference type="SUPFAM" id="SSF75689">
    <property type="entry name" value="Zinc-binding domain of translation initiation factor 2 beta"/>
    <property type="match status" value="1"/>
</dbReference>
<gene>
    <name evidence="5" type="ORF">SAMN04488691_10758</name>
</gene>
<protein>
    <submittedName>
        <fullName evidence="5">Translation initiation factor 2 subunit beta (AeIF-2b)</fullName>
    </submittedName>
</protein>
<feature type="domain" description="Translation initiation factor IF2/IF5" evidence="4">
    <location>
        <begin position="43"/>
        <end position="151"/>
    </location>
</feature>
<evidence type="ECO:0000259" key="4">
    <source>
        <dbReference type="SMART" id="SM00653"/>
    </source>
</evidence>
<name>A0A1H7SG56_HALLR</name>
<keyword evidence="3" id="KW-0648">Protein biosynthesis</keyword>
<dbReference type="InterPro" id="IPR016190">
    <property type="entry name" value="Transl_init_fac_IF2/IF5_Zn-bd"/>
</dbReference>
<evidence type="ECO:0000256" key="2">
    <source>
        <dbReference type="ARBA" id="ARBA00022540"/>
    </source>
</evidence>
<evidence type="ECO:0000313" key="6">
    <source>
        <dbReference type="Proteomes" id="UP000183894"/>
    </source>
</evidence>
<dbReference type="AlphaFoldDB" id="A0A1H7SG56"/>
<dbReference type="InterPro" id="IPR016189">
    <property type="entry name" value="Transl_init_fac_IF2/IF5_N"/>
</dbReference>